<gene>
    <name evidence="4" type="ORF">H8744_06190</name>
</gene>
<evidence type="ECO:0000313" key="4">
    <source>
        <dbReference type="EMBL" id="MBC8592848.1"/>
    </source>
</evidence>
<evidence type="ECO:0000313" key="5">
    <source>
        <dbReference type="Proteomes" id="UP000651085"/>
    </source>
</evidence>
<proteinExistence type="predicted"/>
<evidence type="ECO:0000256" key="2">
    <source>
        <dbReference type="SAM" id="MobiDB-lite"/>
    </source>
</evidence>
<organism evidence="4 5">
    <name type="scientific">Jilunia laotingensis</name>
    <dbReference type="NCBI Taxonomy" id="2763675"/>
    <lineage>
        <taxon>Bacteria</taxon>
        <taxon>Pseudomonadati</taxon>
        <taxon>Bacteroidota</taxon>
        <taxon>Bacteroidia</taxon>
        <taxon>Bacteroidales</taxon>
        <taxon>Bacteroidaceae</taxon>
        <taxon>Jilunia</taxon>
    </lineage>
</organism>
<dbReference type="Gene3D" id="2.60.40.10">
    <property type="entry name" value="Immunoglobulins"/>
    <property type="match status" value="6"/>
</dbReference>
<dbReference type="InterPro" id="IPR013783">
    <property type="entry name" value="Ig-like_fold"/>
</dbReference>
<dbReference type="PANTHER" id="PTHR13817:SF166">
    <property type="entry name" value="NEURONAL IGCAM-RELATED"/>
    <property type="match status" value="1"/>
</dbReference>
<dbReference type="AlphaFoldDB" id="A0A926EZK4"/>
<dbReference type="EMBL" id="JACRTF010000001">
    <property type="protein sequence ID" value="MBC8592848.1"/>
    <property type="molecule type" value="Genomic_DNA"/>
</dbReference>
<feature type="domain" description="Fibronectin type-III" evidence="3">
    <location>
        <begin position="865"/>
        <end position="967"/>
    </location>
</feature>
<dbReference type="SUPFAM" id="SSF49265">
    <property type="entry name" value="Fibronectin type III"/>
    <property type="match status" value="4"/>
</dbReference>
<reference evidence="4" key="1">
    <citation type="submission" date="2020-08" db="EMBL/GenBank/DDBJ databases">
        <title>Genome public.</title>
        <authorList>
            <person name="Liu C."/>
            <person name="Sun Q."/>
        </authorList>
    </citation>
    <scope>NUCLEOTIDE SEQUENCE</scope>
    <source>
        <strain evidence="4">N12</strain>
    </source>
</reference>
<evidence type="ECO:0000256" key="1">
    <source>
        <dbReference type="ARBA" id="ARBA00022737"/>
    </source>
</evidence>
<feature type="compositionally biased region" description="Polar residues" evidence="2">
    <location>
        <begin position="954"/>
        <end position="964"/>
    </location>
</feature>
<dbReference type="PROSITE" id="PS51257">
    <property type="entry name" value="PROKAR_LIPOPROTEIN"/>
    <property type="match status" value="1"/>
</dbReference>
<dbReference type="InterPro" id="IPR050964">
    <property type="entry name" value="Striated_Muscle_Regulatory"/>
</dbReference>
<accession>A0A926EZK4</accession>
<sequence>MKKLLYILMCSLLLITGCEEDNAPLVYPPTLVTGQVEHVTRFEAELQGTAVPNPVSAAKCDIGFMVSTSQSMTDATTYKGVETGNNQYTVQANGLKPGGQYYFCLYAQSGNTIVKSEPQKFTTEESIPPVLKEPVIDGASESSVTVTSEIVDNGGYEPGIKGFAYKKFVEGDSDPTTDDKTVLLPIGATEFSAVITDLDPSTTYVIRAYATTETGTGYSESINITTDKLNIPILSIGTVSQLTAYTATVTATVTDAQGFDITEQGLCWSAESRQPTIDGKHITVAGTESPFIGTAGSDENDRLQPHTKYYLRAYAVNEKGTGYSPVIEFTTEELEMVSLTRLIISELTISSAIITAQVEYGETTSVTETGICWSETTTSPTKNDHIAKGILADKTLTANIEGLAEGHKYYATAYAVTRDGYFYSEPIEFSTEKTSTPAMTTPAASDIEETSSTITASITSNGGSAVIAKGVCWSSTNKEPSLEDTNTSHYLPASDSGNGITCELKGLTKGTKYFVRAYATNKNGTNYSATAEFTTAETFAPTVSTPTISETTESSGKVTAKVTSDGGAELTETGICYSIDKPEPTINDGKAAMQKPSENIGIVLTGLTKGKLYYVRAYATNRNGTSYSVTGELRTSQNQAPTLTSITVMNINDDNALGKAFISDNGGKEMTITTKGFVWSIGNASIPTLENCTGSMQSTSSGNSFEGRLENLQYRTDYSVRAYATNNEGLTGYSDPIGFQSGYSELASISHNNEQTYVSKITGTGATVHALIEGDGGATITKVGICWGSEYDPVKKEGHYVETDYTDNEFSLAITGLTHETNYNARAYAINKNGISYGNNLSFTTDKLPPSVDDNLPPGTVTGKKPTMGSIYSSGIFSNRLELTATIYDDGGLPISAKGFVWSETDYDPQIGDEGCTQVPITTSGNEMKLVLRDLKPGTTYYISAYATNEKGTSYTRNSFTTKANKPEPDEGDNPTPGTDEKR</sequence>
<dbReference type="RefSeq" id="WP_262434011.1">
    <property type="nucleotide sequence ID" value="NZ_JACRTF010000001.1"/>
</dbReference>
<dbReference type="SMART" id="SM00060">
    <property type="entry name" value="FN3"/>
    <property type="match status" value="8"/>
</dbReference>
<dbReference type="Proteomes" id="UP000651085">
    <property type="component" value="Unassembled WGS sequence"/>
</dbReference>
<dbReference type="CDD" id="cd00063">
    <property type="entry name" value="FN3"/>
    <property type="match status" value="1"/>
</dbReference>
<dbReference type="PANTHER" id="PTHR13817">
    <property type="entry name" value="TITIN"/>
    <property type="match status" value="1"/>
</dbReference>
<feature type="domain" description="Fibronectin type-III" evidence="3">
    <location>
        <begin position="28"/>
        <end position="126"/>
    </location>
</feature>
<dbReference type="PROSITE" id="PS50853">
    <property type="entry name" value="FN3"/>
    <property type="match status" value="5"/>
</dbReference>
<name>A0A926EZK4_9BACT</name>
<dbReference type="InterPro" id="IPR036116">
    <property type="entry name" value="FN3_sf"/>
</dbReference>
<keyword evidence="1" id="KW-0677">Repeat</keyword>
<keyword evidence="5" id="KW-1185">Reference proteome</keyword>
<feature type="domain" description="Fibronectin type-III" evidence="3">
    <location>
        <begin position="130"/>
        <end position="229"/>
    </location>
</feature>
<dbReference type="InterPro" id="IPR003961">
    <property type="entry name" value="FN3_dom"/>
</dbReference>
<evidence type="ECO:0000259" key="3">
    <source>
        <dbReference type="PROSITE" id="PS50853"/>
    </source>
</evidence>
<protein>
    <recommendedName>
        <fullName evidence="3">Fibronectin type-III domain-containing protein</fullName>
    </recommendedName>
</protein>
<comment type="caution">
    <text evidence="4">The sequence shown here is derived from an EMBL/GenBank/DDBJ whole genome shotgun (WGS) entry which is preliminary data.</text>
</comment>
<feature type="region of interest" description="Disordered" evidence="2">
    <location>
        <begin position="954"/>
        <end position="983"/>
    </location>
</feature>
<feature type="domain" description="Fibronectin type-III" evidence="3">
    <location>
        <begin position="542"/>
        <end position="639"/>
    </location>
</feature>
<feature type="domain" description="Fibronectin type-III" evidence="3">
    <location>
        <begin position="438"/>
        <end position="538"/>
    </location>
</feature>